<evidence type="ECO:0000256" key="3">
    <source>
        <dbReference type="ARBA" id="ARBA00022833"/>
    </source>
</evidence>
<dbReference type="InterPro" id="IPR001876">
    <property type="entry name" value="Znf_RanBP2"/>
</dbReference>
<feature type="region of interest" description="Disordered" evidence="6">
    <location>
        <begin position="89"/>
        <end position="164"/>
    </location>
</feature>
<dbReference type="Proteomes" id="UP000678393">
    <property type="component" value="Unassembled WGS sequence"/>
</dbReference>
<feature type="compositionally biased region" description="Polar residues" evidence="6">
    <location>
        <begin position="458"/>
        <end position="474"/>
    </location>
</feature>
<keyword evidence="3" id="KW-0862">Zinc</keyword>
<feature type="region of interest" description="Disordered" evidence="6">
    <location>
        <begin position="186"/>
        <end position="221"/>
    </location>
</feature>
<dbReference type="Gene3D" id="1.10.8.10">
    <property type="entry name" value="DNA helicase RuvA subunit, C-terminal domain"/>
    <property type="match status" value="1"/>
</dbReference>
<dbReference type="PROSITE" id="PS01358">
    <property type="entry name" value="ZF_RANBP2_1"/>
    <property type="match status" value="1"/>
</dbReference>
<evidence type="ECO:0000313" key="9">
    <source>
        <dbReference type="Proteomes" id="UP000678393"/>
    </source>
</evidence>
<evidence type="ECO:0000256" key="2">
    <source>
        <dbReference type="ARBA" id="ARBA00022771"/>
    </source>
</evidence>
<feature type="region of interest" description="Disordered" evidence="6">
    <location>
        <begin position="580"/>
        <end position="605"/>
    </location>
</feature>
<gene>
    <name evidence="8" type="ORF">CUNI_LOCUS13568</name>
</gene>
<feature type="compositionally biased region" description="Low complexity" evidence="6">
    <location>
        <begin position="835"/>
        <end position="848"/>
    </location>
</feature>
<feature type="compositionally biased region" description="Polar residues" evidence="6">
    <location>
        <begin position="695"/>
        <end position="720"/>
    </location>
</feature>
<keyword evidence="9" id="KW-1185">Reference proteome</keyword>
<dbReference type="PROSITE" id="PS50199">
    <property type="entry name" value="ZF_RANBP2_2"/>
    <property type="match status" value="1"/>
</dbReference>
<dbReference type="OrthoDB" id="6288762at2759"/>
<dbReference type="PANTHER" id="PTHR46253">
    <property type="entry name" value="TGF-BETA-ACTIVATED KINASE 1 AND MAP3K7-BINDING PROTEIN TAB"/>
    <property type="match status" value="1"/>
</dbReference>
<evidence type="ECO:0000256" key="1">
    <source>
        <dbReference type="ARBA" id="ARBA00022723"/>
    </source>
</evidence>
<feature type="region of interest" description="Disordered" evidence="6">
    <location>
        <begin position="822"/>
        <end position="870"/>
    </location>
</feature>
<dbReference type="EMBL" id="CAJHNH020002890">
    <property type="protein sequence ID" value="CAG5128010.1"/>
    <property type="molecule type" value="Genomic_DNA"/>
</dbReference>
<protein>
    <recommendedName>
        <fullName evidence="7">RanBP2-type domain-containing protein</fullName>
    </recommendedName>
</protein>
<feature type="domain" description="RanBP2-type" evidence="7">
    <location>
        <begin position="786"/>
        <end position="817"/>
    </location>
</feature>
<feature type="compositionally biased region" description="Polar residues" evidence="6">
    <location>
        <begin position="307"/>
        <end position="327"/>
    </location>
</feature>
<accession>A0A8S3ZJW8</accession>
<feature type="compositionally biased region" description="Basic residues" evidence="6">
    <location>
        <begin position="861"/>
        <end position="870"/>
    </location>
</feature>
<evidence type="ECO:0000259" key="7">
    <source>
        <dbReference type="PROSITE" id="PS50199"/>
    </source>
</evidence>
<feature type="compositionally biased region" description="Basic and acidic residues" evidence="6">
    <location>
        <begin position="98"/>
        <end position="109"/>
    </location>
</feature>
<feature type="compositionally biased region" description="Polar residues" evidence="6">
    <location>
        <begin position="533"/>
        <end position="551"/>
    </location>
</feature>
<dbReference type="GO" id="GO:0008270">
    <property type="term" value="F:zinc ion binding"/>
    <property type="evidence" value="ECO:0007669"/>
    <property type="project" value="UniProtKB-KW"/>
</dbReference>
<sequence>MADAGLNFGLLSYLRAQYPLVSSATVVNVMNKYNNDQEKCKRALDFEARRGFGSSSMESLSGNNNNSSVDSSGEGKSITARIKELQVSCDSGSQLKHGNPERHISKLERSVGNLTRPTEQAKRPLVSQSVSFTVQTPGGLSSAETQTKTNWGSTNNLATPQTAPPDFSSFFSRSATDIPNINCRTHGASGFGSGSAPHGSKPKQIPVNSSSASSSPLEQRRPVKVINIPAGSSSGGTVSSSLAHSNQRHIHMNFGDSGGRCSIAKPPTLQRYGSTPNISQHYRSEIHTEAPTPQPVHSSNIVVNASNHTNSVTSGRKLSDASGNGRRTPNPPLSLNTSNNFSSILAPGGAYPSGKLSTPIQASSPGIAHSKPVFVDIKNDRMASAHMHDGYNSTHYPSVYYPGNSVRSMPLNSGLMPNQNMSFGSNISPLPNSHFSPDFSSAVDFPASHRQNEYLYSQNPQQRQPGFPSSSTNMGHPPNSGYSPSSYSQFHPPANVVGFTLLSGRFPGPAQGRLANYTHYGLSSGFPMDTHLSKSPSVTEHQLLSSRTNSQDSEHSIGVGGDYEAGYPLHRAVGSRVSSLSSLSSDSSGHVEGVTSGSRSRSGSLQDEVEYIQALLQHQKRQMQKLQEEISHHRVIVNKLHSEVSVMERSMIESHHVNRSLPSIEDISWLCEKNRQLQTDIQLYMNEVDVYRSGQTPLNSISPRDQQNFFENMPTGQQDPIYSLSPGRRLSPTGPPPPPRPPPPIPMRQRSNESGQAAGGAVSGVDIFRVPAAPSAQQLLTSGDPEEGELPWSCSACTFSNHPALRKCEMCEMPRVIPPHATLSLGPRSLNPQQSMSPRLPPGSSLLSNMHPRSDSPHSVLGHHYHRAGT</sequence>
<evidence type="ECO:0000256" key="5">
    <source>
        <dbReference type="SAM" id="Coils"/>
    </source>
</evidence>
<proteinExistence type="predicted"/>
<keyword evidence="2 4" id="KW-0863">Zinc-finger</keyword>
<feature type="region of interest" description="Disordered" evidence="6">
    <location>
        <begin position="54"/>
        <end position="76"/>
    </location>
</feature>
<feature type="compositionally biased region" description="Pro residues" evidence="6">
    <location>
        <begin position="733"/>
        <end position="746"/>
    </location>
</feature>
<feature type="region of interest" description="Disordered" evidence="6">
    <location>
        <begin position="307"/>
        <end position="341"/>
    </location>
</feature>
<comment type="caution">
    <text evidence="8">The sequence shown here is derived from an EMBL/GenBank/DDBJ whole genome shotgun (WGS) entry which is preliminary data.</text>
</comment>
<dbReference type="SMART" id="SM00547">
    <property type="entry name" value="ZnF_RBZ"/>
    <property type="match status" value="1"/>
</dbReference>
<feature type="region of interest" description="Disordered" evidence="6">
    <location>
        <begin position="458"/>
        <end position="487"/>
    </location>
</feature>
<evidence type="ECO:0000256" key="6">
    <source>
        <dbReference type="SAM" id="MobiDB-lite"/>
    </source>
</evidence>
<evidence type="ECO:0000313" key="8">
    <source>
        <dbReference type="EMBL" id="CAG5128010.1"/>
    </source>
</evidence>
<dbReference type="SUPFAM" id="SSF90209">
    <property type="entry name" value="Ran binding protein zinc finger-like"/>
    <property type="match status" value="1"/>
</dbReference>
<feature type="compositionally biased region" description="Polar residues" evidence="6">
    <location>
        <begin position="126"/>
        <end position="161"/>
    </location>
</feature>
<keyword evidence="1" id="KW-0479">Metal-binding</keyword>
<organism evidence="8 9">
    <name type="scientific">Candidula unifasciata</name>
    <dbReference type="NCBI Taxonomy" id="100452"/>
    <lineage>
        <taxon>Eukaryota</taxon>
        <taxon>Metazoa</taxon>
        <taxon>Spiralia</taxon>
        <taxon>Lophotrochozoa</taxon>
        <taxon>Mollusca</taxon>
        <taxon>Gastropoda</taxon>
        <taxon>Heterobranchia</taxon>
        <taxon>Euthyneura</taxon>
        <taxon>Panpulmonata</taxon>
        <taxon>Eupulmonata</taxon>
        <taxon>Stylommatophora</taxon>
        <taxon>Helicina</taxon>
        <taxon>Helicoidea</taxon>
        <taxon>Geomitridae</taxon>
        <taxon>Candidula</taxon>
    </lineage>
</organism>
<dbReference type="InterPro" id="IPR036443">
    <property type="entry name" value="Znf_RanBP2_sf"/>
</dbReference>
<dbReference type="AlphaFoldDB" id="A0A8S3ZJW8"/>
<reference evidence="8" key="1">
    <citation type="submission" date="2021-04" db="EMBL/GenBank/DDBJ databases">
        <authorList>
            <consortium name="Molecular Ecology Group"/>
        </authorList>
    </citation>
    <scope>NUCLEOTIDE SEQUENCE</scope>
</reference>
<feature type="region of interest" description="Disordered" evidence="6">
    <location>
        <begin position="695"/>
        <end position="761"/>
    </location>
</feature>
<feature type="coiled-coil region" evidence="5">
    <location>
        <begin position="609"/>
        <end position="636"/>
    </location>
</feature>
<dbReference type="PANTHER" id="PTHR46253:SF1">
    <property type="entry name" value="TAB2"/>
    <property type="match status" value="1"/>
</dbReference>
<keyword evidence="5" id="KW-0175">Coiled coil</keyword>
<feature type="compositionally biased region" description="Low complexity" evidence="6">
    <location>
        <begin position="477"/>
        <end position="487"/>
    </location>
</feature>
<evidence type="ECO:0000256" key="4">
    <source>
        <dbReference type="PROSITE-ProRule" id="PRU00322"/>
    </source>
</evidence>
<dbReference type="Gene3D" id="2.30.30.380">
    <property type="entry name" value="Zn-finger domain of Sec23/24"/>
    <property type="match status" value="1"/>
</dbReference>
<feature type="region of interest" description="Disordered" evidence="6">
    <location>
        <begin position="532"/>
        <end position="561"/>
    </location>
</feature>
<name>A0A8S3ZJW8_9EUPU</name>
<feature type="compositionally biased region" description="Low complexity" evidence="6">
    <location>
        <begin position="54"/>
        <end position="72"/>
    </location>
</feature>